<dbReference type="AlphaFoldDB" id="A0A4Z0C1D7"/>
<name>A0A4Z0C1D7_9BURK</name>
<gene>
    <name evidence="1" type="ORF">EZ242_03055</name>
</gene>
<proteinExistence type="predicted"/>
<keyword evidence="2" id="KW-1185">Reference proteome</keyword>
<sequence>MDDDIEALRTEVRHLIAMNAAAYVAITSLVATHPEPRQFHLHLVSALEGVLASERLARWTEEQKEIVRRVVETFQGVRPADPIDPLAGVGGRGPA</sequence>
<comment type="caution">
    <text evidence="1">The sequence shown here is derived from an EMBL/GenBank/DDBJ whole genome shotgun (WGS) entry which is preliminary data.</text>
</comment>
<protein>
    <submittedName>
        <fullName evidence="1">Uncharacterized protein</fullName>
    </submittedName>
</protein>
<dbReference type="Proteomes" id="UP000297564">
    <property type="component" value="Unassembled WGS sequence"/>
</dbReference>
<organism evidence="1 2">
    <name type="scientific">Ramlibacter rhizophilus</name>
    <dbReference type="NCBI Taxonomy" id="1781167"/>
    <lineage>
        <taxon>Bacteria</taxon>
        <taxon>Pseudomonadati</taxon>
        <taxon>Pseudomonadota</taxon>
        <taxon>Betaproteobacteria</taxon>
        <taxon>Burkholderiales</taxon>
        <taxon>Comamonadaceae</taxon>
        <taxon>Ramlibacter</taxon>
    </lineage>
</organism>
<evidence type="ECO:0000313" key="1">
    <source>
        <dbReference type="EMBL" id="TFZ04742.1"/>
    </source>
</evidence>
<evidence type="ECO:0000313" key="2">
    <source>
        <dbReference type="Proteomes" id="UP000297564"/>
    </source>
</evidence>
<reference evidence="1 2" key="1">
    <citation type="submission" date="2019-03" db="EMBL/GenBank/DDBJ databases">
        <title>Ramlibacter rhizophilus CCTCC AB2015357, whole genome shotgun sequence.</title>
        <authorList>
            <person name="Zhang X."/>
            <person name="Feng G."/>
            <person name="Zhu H."/>
        </authorList>
    </citation>
    <scope>NUCLEOTIDE SEQUENCE [LARGE SCALE GENOMIC DNA]</scope>
    <source>
        <strain evidence="1 2">CCTCC AB2015357</strain>
    </source>
</reference>
<dbReference type="EMBL" id="SMLL01000001">
    <property type="protein sequence ID" value="TFZ04742.1"/>
    <property type="molecule type" value="Genomic_DNA"/>
</dbReference>
<accession>A0A4Z0C1D7</accession>
<dbReference type="RefSeq" id="WP_135283624.1">
    <property type="nucleotide sequence ID" value="NZ_SMLL01000001.1"/>
</dbReference>